<organism evidence="2 3">
    <name type="scientific">Bombus impatiens</name>
    <name type="common">Bumblebee</name>
    <dbReference type="NCBI Taxonomy" id="132113"/>
    <lineage>
        <taxon>Eukaryota</taxon>
        <taxon>Metazoa</taxon>
        <taxon>Ecdysozoa</taxon>
        <taxon>Arthropoda</taxon>
        <taxon>Hexapoda</taxon>
        <taxon>Insecta</taxon>
        <taxon>Pterygota</taxon>
        <taxon>Neoptera</taxon>
        <taxon>Endopterygota</taxon>
        <taxon>Hymenoptera</taxon>
        <taxon>Apocrita</taxon>
        <taxon>Aculeata</taxon>
        <taxon>Apoidea</taxon>
        <taxon>Anthophila</taxon>
        <taxon>Apidae</taxon>
        <taxon>Bombus</taxon>
        <taxon>Pyrobombus</taxon>
    </lineage>
</organism>
<sequence length="481" mass="55730">MKEQWSISNDKLISVEEGHGNSIPDKKGFTYLKSVSTHHICEEIIQCVKLILYLELLLFVGWASYTIWQNYHIDSMEAKAIDNIREAESKNLFDQQSTFDKSTVAPEELHTSEDKVALINTMGHVEDSHHDKNQPINEEHDIIPIAKPDRDSPTEDSESSSVLKVDSAKNIEINESDKDTTVHNFSEIQDHFITEEPKQVENGKEENSEYYALLSLLLQNAMKTQPMKDYTTDSSINLQDASVLSGSIYTPIDGLENLEIQEDHEDENQEIWEYLGNQENWYPENMESQVNQYQESGGNLENLDTQGNLENQENWKNEENDEIQVSEVNQDNQEYQEENQGNLGVLENQENLESQENLDVLGNQENQQSAPGIQESPEILEHVETPVLIMDDDYFEKNWRKDILSMFRTSKDPYFADKSDDHLKRISDMLRIDYEDGLDDLDYRYVPYLKLDPSSGSERTDTWTLSEYPYDNYKSDPYLFL</sequence>
<dbReference type="OrthoDB" id="7617444at2759"/>
<dbReference type="GeneID" id="100744092"/>
<evidence type="ECO:0000313" key="3">
    <source>
        <dbReference type="RefSeq" id="XP_003489601.1"/>
    </source>
</evidence>
<protein>
    <submittedName>
        <fullName evidence="3">Uncharacterized protein PF11_0213</fullName>
    </submittedName>
</protein>
<evidence type="ECO:0000313" key="2">
    <source>
        <dbReference type="Proteomes" id="UP000515180"/>
    </source>
</evidence>
<evidence type="ECO:0000256" key="1">
    <source>
        <dbReference type="SAM" id="MobiDB-lite"/>
    </source>
</evidence>
<reference evidence="3" key="1">
    <citation type="submission" date="2025-08" db="UniProtKB">
        <authorList>
            <consortium name="RefSeq"/>
        </authorList>
    </citation>
    <scope>IDENTIFICATION</scope>
</reference>
<dbReference type="KEGG" id="bim:100744092"/>
<proteinExistence type="predicted"/>
<dbReference type="Proteomes" id="UP000515180">
    <property type="component" value="Unplaced"/>
</dbReference>
<accession>A0A6P3DRK1</accession>
<dbReference type="AlphaFoldDB" id="A0A6P3DRK1"/>
<keyword evidence="2" id="KW-1185">Reference proteome</keyword>
<feature type="region of interest" description="Disordered" evidence="1">
    <location>
        <begin position="145"/>
        <end position="164"/>
    </location>
</feature>
<name>A0A6P3DRK1_BOMIM</name>
<dbReference type="RefSeq" id="XP_003489601.1">
    <property type="nucleotide sequence ID" value="XM_003489553.4"/>
</dbReference>
<gene>
    <name evidence="3" type="primary">LOC100744092</name>
</gene>